<dbReference type="Gene3D" id="2.60.120.620">
    <property type="entry name" value="q2cbj1_9rhob like domain"/>
    <property type="match status" value="1"/>
</dbReference>
<accession>A0AAD5YDI1</accession>
<sequence>MERYPVTVAKGHIVTTTHKSAIFSRDLAQHSDTTLTLTYQMDEEESSISPEDIRSGLEEALSTRLDFIGAFSFSKTFTDAPNPSLDIQGLGTIGVPLSNHDAEAIKSMAEQAPFGMGAKSVIDKTVRDTWEIDAKLITFGNPRWTDFMQNSVKQAWSHFLPHVDTEKVDGMFATVVVVLPSRYTGGTVCVSHNGVDITYDCSQTSLNTTTVMAWYTDVMHEIKPITSGYRLAISFNLIHTTNFLRPALATNAAFIGKVKEVLDSWVEMQEESEVLEKIVFLLDHRYSKANLRGSALKGMDDLRVSLLQQVCNEVGFSLGLATVVCRLVGTATGDGAWRDSRRRHYSPDEDDNDDIDFEEIDEREVTIEDFVDLDGTAILDKLPVDEETELIPLNPAEEIEYEDPDKEEYQGYMGNYPGTLERWYRRTALVIWPEGNSYYFVYRGQGLRYACHTLDKEDTPDVGLADWILSRAAKLPTLCVPAVCRAAIRWNDNALWGRAVKALFWYERRPLLDNEGLGQAFDAFGFEGVNQFLDYALKVSPRSKDRLDLITRLEALLKRYDDEENISSWIQKQRDDLFCGRTFEEKAHISKTSARLFDRVRIFWAFGCLFSPIGGNSSGVPAEFVWTLLAVAEVVECPQHGQTQPERKQRGAPSPLSFATLTNPHRPVLQGFEGNSEGLHEA</sequence>
<name>A0AAD5YDI1_9APHY</name>
<comment type="caution">
    <text evidence="2">The sequence shown here is derived from an EMBL/GenBank/DDBJ whole genome shotgun (WGS) entry which is preliminary data.</text>
</comment>
<dbReference type="PANTHER" id="PTHR33099:SF7">
    <property type="entry name" value="MYND-TYPE DOMAIN-CONTAINING PROTEIN"/>
    <property type="match status" value="1"/>
</dbReference>
<evidence type="ECO:0000256" key="1">
    <source>
        <dbReference type="SAM" id="MobiDB-lite"/>
    </source>
</evidence>
<evidence type="ECO:0000313" key="3">
    <source>
        <dbReference type="Proteomes" id="UP001212997"/>
    </source>
</evidence>
<evidence type="ECO:0000313" key="2">
    <source>
        <dbReference type="EMBL" id="KAJ3484093.1"/>
    </source>
</evidence>
<protein>
    <recommendedName>
        <fullName evidence="4">Prolyl 4-hydroxylase alpha subunit Fe(2+) 2OG dioxygenase domain-containing protein</fullName>
    </recommendedName>
</protein>
<dbReference type="PANTHER" id="PTHR33099">
    <property type="entry name" value="FE2OG DIOXYGENASE DOMAIN-CONTAINING PROTEIN"/>
    <property type="match status" value="1"/>
</dbReference>
<keyword evidence="3" id="KW-1185">Reference proteome</keyword>
<evidence type="ECO:0008006" key="4">
    <source>
        <dbReference type="Google" id="ProtNLM"/>
    </source>
</evidence>
<dbReference type="AlphaFoldDB" id="A0AAD5YDI1"/>
<gene>
    <name evidence="2" type="ORF">NLI96_g5882</name>
</gene>
<reference evidence="2" key="1">
    <citation type="submission" date="2022-07" db="EMBL/GenBank/DDBJ databases">
        <title>Genome Sequence of Physisporinus lineatus.</title>
        <authorList>
            <person name="Buettner E."/>
        </authorList>
    </citation>
    <scope>NUCLEOTIDE SEQUENCE</scope>
    <source>
        <strain evidence="2">VT162</strain>
    </source>
</reference>
<dbReference type="EMBL" id="JANAWD010000202">
    <property type="protein sequence ID" value="KAJ3484093.1"/>
    <property type="molecule type" value="Genomic_DNA"/>
</dbReference>
<dbReference type="Proteomes" id="UP001212997">
    <property type="component" value="Unassembled WGS sequence"/>
</dbReference>
<feature type="region of interest" description="Disordered" evidence="1">
    <location>
        <begin position="640"/>
        <end position="682"/>
    </location>
</feature>
<organism evidence="2 3">
    <name type="scientific">Meripilus lineatus</name>
    <dbReference type="NCBI Taxonomy" id="2056292"/>
    <lineage>
        <taxon>Eukaryota</taxon>
        <taxon>Fungi</taxon>
        <taxon>Dikarya</taxon>
        <taxon>Basidiomycota</taxon>
        <taxon>Agaricomycotina</taxon>
        <taxon>Agaricomycetes</taxon>
        <taxon>Polyporales</taxon>
        <taxon>Meripilaceae</taxon>
        <taxon>Meripilus</taxon>
    </lineage>
</organism>
<proteinExistence type="predicted"/>